<protein>
    <submittedName>
        <fullName evidence="4">Metallo-dependent phosphatase-like protein</fullName>
    </submittedName>
</protein>
<proteinExistence type="predicted"/>
<dbReference type="GO" id="GO:0006798">
    <property type="term" value="P:polyphosphate catabolic process"/>
    <property type="evidence" value="ECO:0007669"/>
    <property type="project" value="TreeGrafter"/>
</dbReference>
<accession>A0AAD7VTV4</accession>
<gene>
    <name evidence="4" type="ORF">POJ06DRAFT_248075</name>
</gene>
<name>A0AAD7VTV4_9ASCO</name>
<keyword evidence="2" id="KW-0472">Membrane</keyword>
<evidence type="ECO:0000313" key="5">
    <source>
        <dbReference type="Proteomes" id="UP001217417"/>
    </source>
</evidence>
<feature type="compositionally biased region" description="Basic and acidic residues" evidence="1">
    <location>
        <begin position="177"/>
        <end position="192"/>
    </location>
</feature>
<evidence type="ECO:0000313" key="4">
    <source>
        <dbReference type="EMBL" id="KAJ8101858.1"/>
    </source>
</evidence>
<feature type="compositionally biased region" description="Acidic residues" evidence="1">
    <location>
        <begin position="193"/>
        <end position="206"/>
    </location>
</feature>
<dbReference type="GO" id="GO:0016791">
    <property type="term" value="F:phosphatase activity"/>
    <property type="evidence" value="ECO:0007669"/>
    <property type="project" value="TreeGrafter"/>
</dbReference>
<dbReference type="GO" id="GO:0005737">
    <property type="term" value="C:cytoplasm"/>
    <property type="evidence" value="ECO:0007669"/>
    <property type="project" value="TreeGrafter"/>
</dbReference>
<keyword evidence="5" id="KW-1185">Reference proteome</keyword>
<dbReference type="GO" id="GO:0000298">
    <property type="term" value="F:endopolyphosphatase activity"/>
    <property type="evidence" value="ECO:0007669"/>
    <property type="project" value="TreeGrafter"/>
</dbReference>
<dbReference type="SUPFAM" id="SSF56300">
    <property type="entry name" value="Metallo-dependent phosphatases"/>
    <property type="match status" value="1"/>
</dbReference>
<evidence type="ECO:0000256" key="1">
    <source>
        <dbReference type="SAM" id="MobiDB-lite"/>
    </source>
</evidence>
<dbReference type="InterPro" id="IPR004843">
    <property type="entry name" value="Calcineurin-like_PHP"/>
</dbReference>
<dbReference type="EMBL" id="JARPMG010000003">
    <property type="protein sequence ID" value="KAJ8101858.1"/>
    <property type="molecule type" value="Genomic_DNA"/>
</dbReference>
<dbReference type="AlphaFoldDB" id="A0AAD7VTV4"/>
<dbReference type="Gene3D" id="3.60.21.10">
    <property type="match status" value="1"/>
</dbReference>
<dbReference type="PANTHER" id="PTHR42850">
    <property type="entry name" value="METALLOPHOSPHOESTERASE"/>
    <property type="match status" value="1"/>
</dbReference>
<reference evidence="4" key="1">
    <citation type="submission" date="2023-03" db="EMBL/GenBank/DDBJ databases">
        <title>Near-Complete genome sequence of Lipomyces tetrasporous NRRL Y-64009, an oleaginous yeast capable of growing on lignocellulosic hydrolysates.</title>
        <authorList>
            <consortium name="Lawrence Berkeley National Laboratory"/>
            <person name="Jagtap S.S."/>
            <person name="Liu J.-J."/>
            <person name="Walukiewicz H.E."/>
            <person name="Pangilinan J."/>
            <person name="Lipzen A."/>
            <person name="Ahrendt S."/>
            <person name="Koriabine M."/>
            <person name="Cobaugh K."/>
            <person name="Salamov A."/>
            <person name="Yoshinaga Y."/>
            <person name="Ng V."/>
            <person name="Daum C."/>
            <person name="Grigoriev I.V."/>
            <person name="Slininger P.J."/>
            <person name="Dien B.S."/>
            <person name="Jin Y.-S."/>
            <person name="Rao C.V."/>
        </authorList>
    </citation>
    <scope>NUCLEOTIDE SEQUENCE</scope>
    <source>
        <strain evidence="4">NRRL Y-64009</strain>
    </source>
</reference>
<feature type="transmembrane region" description="Helical" evidence="2">
    <location>
        <begin position="45"/>
        <end position="65"/>
    </location>
</feature>
<sequence>MTVSVAPVSQYPRYRDDPNALDAERPLAIDDKPGPSPRRFNKKNILLVFGIAALIPVLYFFLFWAPTRKSKVYQLTATVKVADYPTELLPASSEGRLIFIGDIHGCNVEFGQLLEAVEFVPTQDKLILLGDFISKGPDSIAVLEMAMKYDAACVRGNHENTLLRRYAKKHGQKFDNDVRDRLEDGTKSGDLEHFDDDDDDDDDGEEVTVIGQSMKTKRKAMHGMMHSAVKHAVHPHGAHAHTDDDDDCMMHEMDDTLESGDFDPSTGGFVHVMADEKKIIKKASPEQIEYIDSCPLILHIPEQIFGPDGGDVAACHAGLMWDVPTLTDQEPAVVLYIRTLLPPNNSTASASRDGILWKEVWNDYQETLSPSQRRTVVYGHDAKTGLAIEAYSKGLDSRCYKGDYLTALVAKRDGLGGWKHDIVSVKCQVHDPKLPGYVDGKF</sequence>
<evidence type="ECO:0000259" key="3">
    <source>
        <dbReference type="Pfam" id="PF00149"/>
    </source>
</evidence>
<dbReference type="GeneID" id="80882150"/>
<feature type="domain" description="Calcineurin-like phosphoesterase" evidence="3">
    <location>
        <begin position="96"/>
        <end position="182"/>
    </location>
</feature>
<keyword evidence="2" id="KW-1133">Transmembrane helix</keyword>
<keyword evidence="2" id="KW-0812">Transmembrane</keyword>
<dbReference type="InterPro" id="IPR029052">
    <property type="entry name" value="Metallo-depent_PP-like"/>
</dbReference>
<dbReference type="RefSeq" id="XP_056045308.1">
    <property type="nucleotide sequence ID" value="XM_056186984.1"/>
</dbReference>
<dbReference type="PANTHER" id="PTHR42850:SF4">
    <property type="entry name" value="ZINC-DEPENDENT ENDOPOLYPHOSPHATASE"/>
    <property type="match status" value="1"/>
</dbReference>
<dbReference type="Pfam" id="PF00149">
    <property type="entry name" value="Metallophos"/>
    <property type="match status" value="1"/>
</dbReference>
<organism evidence="4 5">
    <name type="scientific">Lipomyces tetrasporus</name>
    <dbReference type="NCBI Taxonomy" id="54092"/>
    <lineage>
        <taxon>Eukaryota</taxon>
        <taxon>Fungi</taxon>
        <taxon>Dikarya</taxon>
        <taxon>Ascomycota</taxon>
        <taxon>Saccharomycotina</taxon>
        <taxon>Lipomycetes</taxon>
        <taxon>Lipomycetales</taxon>
        <taxon>Lipomycetaceae</taxon>
        <taxon>Lipomyces</taxon>
    </lineage>
</organism>
<dbReference type="Proteomes" id="UP001217417">
    <property type="component" value="Unassembled WGS sequence"/>
</dbReference>
<dbReference type="InterPro" id="IPR050126">
    <property type="entry name" value="Ap4A_hydrolase"/>
</dbReference>
<evidence type="ECO:0000256" key="2">
    <source>
        <dbReference type="SAM" id="Phobius"/>
    </source>
</evidence>
<comment type="caution">
    <text evidence="4">The sequence shown here is derived from an EMBL/GenBank/DDBJ whole genome shotgun (WGS) entry which is preliminary data.</text>
</comment>
<feature type="region of interest" description="Disordered" evidence="1">
    <location>
        <begin position="177"/>
        <end position="206"/>
    </location>
</feature>